<proteinExistence type="inferred from homology"/>
<dbReference type="PANTHER" id="PTHR11934:SF0">
    <property type="entry name" value="RIBOSE-5-PHOSPHATE ISOMERASE"/>
    <property type="match status" value="1"/>
</dbReference>
<dbReference type="GO" id="GO:0004751">
    <property type="term" value="F:ribose-5-phosphate isomerase activity"/>
    <property type="evidence" value="ECO:0007669"/>
    <property type="project" value="UniProtKB-EC"/>
</dbReference>
<sequence>MLLRFCLAACRPAGRALALPHSVPLSRFSQRSVHQLAFATAAASRSPFCALSAAFTSHPSSSSSIRSSPLSTLAQMSNPTDLVEKAKKAAAFAAVDEYVKDGMTIGVGSGSTIVYAVERIVERVKAENLKLVCIPTSFQARQLIVEGGLVLSDLSRHSAIDVAIDGADEADAQLNCIKGGGACMLQEKIVAYNAKRFVVVADFRKKSETLGQQWKAGVPIEVIPLAYVPVLRKLESFGGKPVLRMAKAKAGPVVTDNGNFVVDCDFGLIQDPAALDKRIASIPGVVETGLFVNMAEKAFFGMQDGTVETRTKN</sequence>
<dbReference type="NCBIfam" id="TIGR00021">
    <property type="entry name" value="rpiA"/>
    <property type="match status" value="1"/>
</dbReference>
<dbReference type="InterPro" id="IPR020672">
    <property type="entry name" value="Ribose5P_isomerase_typA_subgr"/>
</dbReference>
<dbReference type="CDD" id="cd01398">
    <property type="entry name" value="RPI_A"/>
    <property type="match status" value="1"/>
</dbReference>
<evidence type="ECO:0000256" key="7">
    <source>
        <dbReference type="ARBA" id="ARBA00029734"/>
    </source>
</evidence>
<evidence type="ECO:0000256" key="4">
    <source>
        <dbReference type="ARBA" id="ARBA00011959"/>
    </source>
</evidence>
<evidence type="ECO:0000256" key="5">
    <source>
        <dbReference type="ARBA" id="ARBA00019150"/>
    </source>
</evidence>
<evidence type="ECO:0000256" key="8">
    <source>
        <dbReference type="ARBA" id="ARBA00032273"/>
    </source>
</evidence>
<protein>
    <recommendedName>
        <fullName evidence="5">Ribose-5-phosphate isomerase</fullName>
        <ecNumber evidence="4">5.3.1.6</ecNumber>
    </recommendedName>
    <alternativeName>
        <fullName evidence="8">D-ribose-5-phosphate ketol-isomerase</fullName>
    </alternativeName>
    <alternativeName>
        <fullName evidence="7">Phosphoriboisomerase</fullName>
    </alternativeName>
</protein>
<dbReference type="InterPro" id="IPR037171">
    <property type="entry name" value="NagB/RpiA_transferase-like"/>
</dbReference>
<reference evidence="10" key="1">
    <citation type="submission" date="2011-02" db="EMBL/GenBank/DDBJ databases">
        <title>The Genome Sequence of Capsaspora owczarzaki ATCC 30864.</title>
        <authorList>
            <person name="Russ C."/>
            <person name="Cuomo C."/>
            <person name="Burger G."/>
            <person name="Gray M.W."/>
            <person name="Holland P.W.H."/>
            <person name="King N."/>
            <person name="Lang F.B.F."/>
            <person name="Roger A.J."/>
            <person name="Ruiz-Trillo I."/>
            <person name="Young S.K."/>
            <person name="Zeng Q."/>
            <person name="Gargeya S."/>
            <person name="Alvarado L."/>
            <person name="Berlin A."/>
            <person name="Chapman S.B."/>
            <person name="Chen Z."/>
            <person name="Freedman E."/>
            <person name="Gellesch M."/>
            <person name="Goldberg J."/>
            <person name="Griggs A."/>
            <person name="Gujja S."/>
            <person name="Heilman E."/>
            <person name="Heiman D."/>
            <person name="Howarth C."/>
            <person name="Mehta T."/>
            <person name="Neiman D."/>
            <person name="Pearson M."/>
            <person name="Roberts A."/>
            <person name="Saif S."/>
            <person name="Shea T."/>
            <person name="Shenoy N."/>
            <person name="Sisk P."/>
            <person name="Stolte C."/>
            <person name="Sykes S."/>
            <person name="White J."/>
            <person name="Yandava C."/>
            <person name="Haas B."/>
            <person name="Nusbaum C."/>
            <person name="Birren B."/>
        </authorList>
    </citation>
    <scope>NUCLEOTIDE SEQUENCE</scope>
    <source>
        <strain evidence="10">ATCC 30864</strain>
    </source>
</reference>
<dbReference type="EC" id="5.3.1.6" evidence="4"/>
<dbReference type="Pfam" id="PF06026">
    <property type="entry name" value="Rib_5-P_isom_A"/>
    <property type="match status" value="1"/>
</dbReference>
<dbReference type="EMBL" id="KE346367">
    <property type="protein sequence ID" value="KJE94582.1"/>
    <property type="molecule type" value="Genomic_DNA"/>
</dbReference>
<dbReference type="SUPFAM" id="SSF75445">
    <property type="entry name" value="D-ribose-5-phosphate isomerase (RpiA), lid domain"/>
    <property type="match status" value="1"/>
</dbReference>
<dbReference type="RefSeq" id="XP_004346893.2">
    <property type="nucleotide sequence ID" value="XM_004346843.2"/>
</dbReference>
<dbReference type="Gene3D" id="3.40.50.1360">
    <property type="match status" value="1"/>
</dbReference>
<dbReference type="PhylomeDB" id="A0A0D2VTJ8"/>
<accession>A0A0D2VTJ8</accession>
<dbReference type="GO" id="GO:0009052">
    <property type="term" value="P:pentose-phosphate shunt, non-oxidative branch"/>
    <property type="evidence" value="ECO:0007669"/>
    <property type="project" value="InterPro"/>
</dbReference>
<evidence type="ECO:0000313" key="10">
    <source>
        <dbReference type="Proteomes" id="UP000008743"/>
    </source>
</evidence>
<dbReference type="Proteomes" id="UP000008743">
    <property type="component" value="Unassembled WGS sequence"/>
</dbReference>
<dbReference type="AlphaFoldDB" id="A0A0D2VTJ8"/>
<dbReference type="PANTHER" id="PTHR11934">
    <property type="entry name" value="RIBOSE-5-PHOSPHATE ISOMERASE"/>
    <property type="match status" value="1"/>
</dbReference>
<dbReference type="SUPFAM" id="SSF100950">
    <property type="entry name" value="NagB/RpiA/CoA transferase-like"/>
    <property type="match status" value="1"/>
</dbReference>
<dbReference type="UniPathway" id="UPA00115">
    <property type="reaction ID" value="UER00412"/>
</dbReference>
<dbReference type="GO" id="GO:0005737">
    <property type="term" value="C:cytoplasm"/>
    <property type="evidence" value="ECO:0007669"/>
    <property type="project" value="TreeGrafter"/>
</dbReference>
<dbReference type="GO" id="GO:0006014">
    <property type="term" value="P:D-ribose metabolic process"/>
    <property type="evidence" value="ECO:0007669"/>
    <property type="project" value="TreeGrafter"/>
</dbReference>
<evidence type="ECO:0000256" key="1">
    <source>
        <dbReference type="ARBA" id="ARBA00001713"/>
    </source>
</evidence>
<evidence type="ECO:0000256" key="3">
    <source>
        <dbReference type="ARBA" id="ARBA00008088"/>
    </source>
</evidence>
<evidence type="ECO:0000256" key="2">
    <source>
        <dbReference type="ARBA" id="ARBA00004988"/>
    </source>
</evidence>
<dbReference type="InParanoid" id="A0A0D2VTJ8"/>
<dbReference type="InterPro" id="IPR004788">
    <property type="entry name" value="Ribose5P_isomerase_type_A"/>
</dbReference>
<gene>
    <name evidence="9" type="ORF">CAOG_005208</name>
</gene>
<dbReference type="NCBIfam" id="NF001924">
    <property type="entry name" value="PRK00702.1"/>
    <property type="match status" value="1"/>
</dbReference>
<dbReference type="OrthoDB" id="1555531at2759"/>
<evidence type="ECO:0000256" key="6">
    <source>
        <dbReference type="ARBA" id="ARBA00023235"/>
    </source>
</evidence>
<dbReference type="FunCoup" id="A0A0D2VTJ8">
    <property type="interactions" value="451"/>
</dbReference>
<dbReference type="Gene3D" id="3.30.70.260">
    <property type="match status" value="1"/>
</dbReference>
<dbReference type="HAMAP" id="MF_00170">
    <property type="entry name" value="Rib_5P_isom_A"/>
    <property type="match status" value="1"/>
</dbReference>
<keyword evidence="6 9" id="KW-0413">Isomerase</keyword>
<dbReference type="FunFam" id="3.40.50.1360:FF:000014">
    <property type="entry name" value="Ribose 5-phosphate isomerase"/>
    <property type="match status" value="1"/>
</dbReference>
<comment type="similarity">
    <text evidence="3">Belongs to the ribose 5-phosphate isomerase family.</text>
</comment>
<keyword evidence="10" id="KW-1185">Reference proteome</keyword>
<comment type="catalytic activity">
    <reaction evidence="1">
        <text>aldehydo-D-ribose 5-phosphate = D-ribulose 5-phosphate</text>
        <dbReference type="Rhea" id="RHEA:14657"/>
        <dbReference type="ChEBI" id="CHEBI:58121"/>
        <dbReference type="ChEBI" id="CHEBI:58273"/>
        <dbReference type="EC" id="5.3.1.6"/>
    </reaction>
</comment>
<dbReference type="FunFam" id="3.30.70.260:FF:000018">
    <property type="entry name" value="Ribose-5-phosphate isomerase A"/>
    <property type="match status" value="1"/>
</dbReference>
<dbReference type="STRING" id="595528.A0A0D2VTJ8"/>
<comment type="pathway">
    <text evidence="2">Carbohydrate degradation; pentose phosphate pathway; D-ribose 5-phosphate from D-ribulose 5-phosphate (non-oxidative stage): step 1/1.</text>
</comment>
<organism evidence="9 10">
    <name type="scientific">Capsaspora owczarzaki (strain ATCC 30864)</name>
    <dbReference type="NCBI Taxonomy" id="595528"/>
    <lineage>
        <taxon>Eukaryota</taxon>
        <taxon>Filasterea</taxon>
        <taxon>Capsaspora</taxon>
    </lineage>
</organism>
<evidence type="ECO:0000313" key="9">
    <source>
        <dbReference type="EMBL" id="KJE94582.1"/>
    </source>
</evidence>
<dbReference type="eggNOG" id="KOG3075">
    <property type="taxonomic scope" value="Eukaryota"/>
</dbReference>
<name>A0A0D2VTJ8_CAPO3</name>